<evidence type="ECO:0000256" key="2">
    <source>
        <dbReference type="SAM" id="SignalP"/>
    </source>
</evidence>
<keyword evidence="2" id="KW-0732">Signal</keyword>
<protein>
    <submittedName>
        <fullName evidence="3">Uncharacterized protein</fullName>
    </submittedName>
</protein>
<keyword evidence="1" id="KW-0472">Membrane</keyword>
<reference evidence="3" key="1">
    <citation type="submission" date="2020-01" db="EMBL/GenBank/DDBJ databases">
        <title>Genome sequence of Kobresia littledalei, the first chromosome-level genome in the family Cyperaceae.</title>
        <authorList>
            <person name="Qu G."/>
        </authorList>
    </citation>
    <scope>NUCLEOTIDE SEQUENCE</scope>
    <source>
        <strain evidence="3">C.B.Clarke</strain>
        <tissue evidence="3">Leaf</tissue>
    </source>
</reference>
<gene>
    <name evidence="3" type="ORF">FCM35_KLT16367</name>
</gene>
<dbReference type="PANTHER" id="PTHR31414">
    <property type="entry name" value="TRANSMEMBRANE PROTEIN DDB_G0292058"/>
    <property type="match status" value="1"/>
</dbReference>
<organism evidence="3 4">
    <name type="scientific">Carex littledalei</name>
    <dbReference type="NCBI Taxonomy" id="544730"/>
    <lineage>
        <taxon>Eukaryota</taxon>
        <taxon>Viridiplantae</taxon>
        <taxon>Streptophyta</taxon>
        <taxon>Embryophyta</taxon>
        <taxon>Tracheophyta</taxon>
        <taxon>Spermatophyta</taxon>
        <taxon>Magnoliopsida</taxon>
        <taxon>Liliopsida</taxon>
        <taxon>Poales</taxon>
        <taxon>Cyperaceae</taxon>
        <taxon>Cyperoideae</taxon>
        <taxon>Cariceae</taxon>
        <taxon>Carex</taxon>
        <taxon>Carex subgen. Euthyceras</taxon>
    </lineage>
</organism>
<keyword evidence="1" id="KW-0812">Transmembrane</keyword>
<dbReference type="InterPro" id="IPR040283">
    <property type="entry name" value="DDB_G0292058-like"/>
</dbReference>
<keyword evidence="4" id="KW-1185">Reference proteome</keyword>
<feature type="chain" id="PRO_5032664869" evidence="2">
    <location>
        <begin position="30"/>
        <end position="553"/>
    </location>
</feature>
<keyword evidence="1" id="KW-1133">Transmembrane helix</keyword>
<feature type="transmembrane region" description="Helical" evidence="1">
    <location>
        <begin position="151"/>
        <end position="175"/>
    </location>
</feature>
<feature type="signal peptide" evidence="2">
    <location>
        <begin position="1"/>
        <end position="29"/>
    </location>
</feature>
<comment type="caution">
    <text evidence="3">The sequence shown here is derived from an EMBL/GenBank/DDBJ whole genome shotgun (WGS) entry which is preliminary data.</text>
</comment>
<feature type="transmembrane region" description="Helical" evidence="1">
    <location>
        <begin position="507"/>
        <end position="530"/>
    </location>
</feature>
<accession>A0A833RGY2</accession>
<feature type="transmembrane region" description="Helical" evidence="1">
    <location>
        <begin position="291"/>
        <end position="317"/>
    </location>
</feature>
<dbReference type="GO" id="GO:0005886">
    <property type="term" value="C:plasma membrane"/>
    <property type="evidence" value="ECO:0007669"/>
    <property type="project" value="TreeGrafter"/>
</dbReference>
<dbReference type="Proteomes" id="UP000623129">
    <property type="component" value="Unassembled WGS sequence"/>
</dbReference>
<evidence type="ECO:0000313" key="3">
    <source>
        <dbReference type="EMBL" id="KAF3338896.1"/>
    </source>
</evidence>
<evidence type="ECO:0000256" key="1">
    <source>
        <dbReference type="SAM" id="Phobius"/>
    </source>
</evidence>
<dbReference type="EMBL" id="SWLB01000004">
    <property type="protein sequence ID" value="KAF3338896.1"/>
    <property type="molecule type" value="Genomic_DNA"/>
</dbReference>
<name>A0A833RGY2_9POAL</name>
<feature type="transmembrane region" description="Helical" evidence="1">
    <location>
        <begin position="263"/>
        <end position="284"/>
    </location>
</feature>
<dbReference type="OrthoDB" id="1937321at2759"/>
<sequence length="553" mass="61827">MVNHFCSSSIVASLFLLLFFFLPISASHASPVYHELDGESISGHETGKYGSIKWRWLAEEAPTASNVTTLDNSSFVLAAQRTHRKDPMTGYNYYTGGWNISDSHYWASVAYTAVPLFSIAFVWFIVFGLALLCFAFYLCCCRRRKYSYSRFAYAFSLALLVFFTCAAIAGCAVLYKGQVKFNKTSMATIGYVVSQANLTVENLRNFSDSLGKAKAVGVDQIFLPSNVQSSIDNIETKLNASANSLEEKSTHNSKNIKNFLHQLQNSLVIIAAVMLAFTFIGFLLSICGMQFIVSVLIVLGWILVTGTFILCGVFLLFHNVLTDTCVAMDDWVSRPHTHTALDDILPCVDVSTAKESMYQSREVTSQLVALVNQVITNISNQNFPPSFGQPLYYNQSGPLIPPLCNPYNNDMSDRTCLIDEITFENSSTVWKEYECQTAIVNGNELCTTVGRITPSLYTQMIAAVSVSRGLYQYGPFLTQLEDCSFARETFAYISTNNCPGLDKYTRWIYIGLDIVSAAVMLSLIFWIIFVRERKHRKHNKELAAPHRLQNKGP</sequence>
<proteinExistence type="predicted"/>
<feature type="transmembrane region" description="Helical" evidence="1">
    <location>
        <begin position="116"/>
        <end position="139"/>
    </location>
</feature>
<dbReference type="AlphaFoldDB" id="A0A833RGY2"/>
<evidence type="ECO:0000313" key="4">
    <source>
        <dbReference type="Proteomes" id="UP000623129"/>
    </source>
</evidence>
<dbReference type="PANTHER" id="PTHR31414:SF15">
    <property type="entry name" value="PLASMA MEMBRANE FUSION PROTEIN"/>
    <property type="match status" value="1"/>
</dbReference>
<dbReference type="GO" id="GO:0009506">
    <property type="term" value="C:plasmodesma"/>
    <property type="evidence" value="ECO:0007669"/>
    <property type="project" value="TreeGrafter"/>
</dbReference>